<feature type="region of interest" description="Disordered" evidence="1">
    <location>
        <begin position="134"/>
        <end position="205"/>
    </location>
</feature>
<feature type="compositionally biased region" description="Pro residues" evidence="1">
    <location>
        <begin position="19"/>
        <end position="38"/>
    </location>
</feature>
<evidence type="ECO:0000256" key="2">
    <source>
        <dbReference type="SAM" id="Phobius"/>
    </source>
</evidence>
<feature type="compositionally biased region" description="Low complexity" evidence="1">
    <location>
        <begin position="39"/>
        <end position="48"/>
    </location>
</feature>
<organism evidence="3 4">
    <name type="scientific">Streptomyces coffeae</name>
    <dbReference type="NCBI Taxonomy" id="621382"/>
    <lineage>
        <taxon>Bacteria</taxon>
        <taxon>Bacillati</taxon>
        <taxon>Actinomycetota</taxon>
        <taxon>Actinomycetes</taxon>
        <taxon>Kitasatosporales</taxon>
        <taxon>Streptomycetaceae</taxon>
        <taxon>Streptomyces</taxon>
    </lineage>
</organism>
<keyword evidence="4" id="KW-1185">Reference proteome</keyword>
<feature type="compositionally biased region" description="Low complexity" evidence="1">
    <location>
        <begin position="150"/>
        <end position="171"/>
    </location>
</feature>
<keyword evidence="2" id="KW-0472">Membrane</keyword>
<evidence type="ECO:0000256" key="1">
    <source>
        <dbReference type="SAM" id="MobiDB-lite"/>
    </source>
</evidence>
<gene>
    <name evidence="3" type="ORF">JK363_10425</name>
</gene>
<feature type="compositionally biased region" description="Polar residues" evidence="1">
    <location>
        <begin position="190"/>
        <end position="201"/>
    </location>
</feature>
<accession>A0ABS1NAH6</accession>
<keyword evidence="2" id="KW-1133">Transmembrane helix</keyword>
<evidence type="ECO:0000313" key="4">
    <source>
        <dbReference type="Proteomes" id="UP000634229"/>
    </source>
</evidence>
<feature type="region of interest" description="Disordered" evidence="1">
    <location>
        <begin position="1"/>
        <end position="110"/>
    </location>
</feature>
<reference evidence="3 4" key="1">
    <citation type="submission" date="2021-01" db="EMBL/GenBank/DDBJ databases">
        <title>WGS of actinomycetes isolated from Thailand.</title>
        <authorList>
            <person name="Thawai C."/>
        </authorList>
    </citation>
    <scope>NUCLEOTIDE SEQUENCE [LARGE SCALE GENOMIC DNA]</scope>
    <source>
        <strain evidence="3 4">CA1R205</strain>
    </source>
</reference>
<dbReference type="EMBL" id="JAERRF010000005">
    <property type="protein sequence ID" value="MBL1097082.1"/>
    <property type="molecule type" value="Genomic_DNA"/>
</dbReference>
<dbReference type="RefSeq" id="WP_201874154.1">
    <property type="nucleotide sequence ID" value="NZ_JAERRF010000005.1"/>
</dbReference>
<protein>
    <recommendedName>
        <fullName evidence="5">Septum formation-related domain-containing protein</fullName>
    </recommendedName>
</protein>
<evidence type="ECO:0000313" key="3">
    <source>
        <dbReference type="EMBL" id="MBL1097082.1"/>
    </source>
</evidence>
<sequence>MTFPPPNDANRPGSGGGFGPPPQDAPQAQPPQAQPPQQPQAQQPSQGFGPPPPQPGQPGPAGQPALPPGGGFGTFGPPSAPPGGPLPGGFPPGSLPPGSLPPSPPRGGGSKVVAIVVAAAVAVAVIVGAIALGSQGDHDSDEAAADETPRASASTSATASPSAPSSDPSSTEDPGEGAPFGDDPKGDPDSGTSPTPSQSAGSRDRVPYVVLAPGTCFDHPAMDSSVTKIEKRSCSSAHDGEVIANEKLTGDFSSETAIQKKALSLCAVDAKTRLQKIPNDGRNYYYYALYPALGTYSVQGEDKVSCALTLSSGLDGAKLHKPLPK</sequence>
<keyword evidence="2" id="KW-0812">Transmembrane</keyword>
<comment type="caution">
    <text evidence="3">The sequence shown here is derived from an EMBL/GenBank/DDBJ whole genome shotgun (WGS) entry which is preliminary data.</text>
</comment>
<name>A0ABS1NAH6_9ACTN</name>
<evidence type="ECO:0008006" key="5">
    <source>
        <dbReference type="Google" id="ProtNLM"/>
    </source>
</evidence>
<feature type="compositionally biased region" description="Pro residues" evidence="1">
    <location>
        <begin position="78"/>
        <end position="105"/>
    </location>
</feature>
<feature type="compositionally biased region" description="Pro residues" evidence="1">
    <location>
        <begin position="49"/>
        <end position="58"/>
    </location>
</feature>
<feature type="transmembrane region" description="Helical" evidence="2">
    <location>
        <begin position="112"/>
        <end position="132"/>
    </location>
</feature>
<dbReference type="Proteomes" id="UP000634229">
    <property type="component" value="Unassembled WGS sequence"/>
</dbReference>
<proteinExistence type="predicted"/>